<dbReference type="AlphaFoldDB" id="A0A8J2NZR7"/>
<gene>
    <name evidence="2" type="ORF">AFUS01_LOCUS14375</name>
</gene>
<dbReference type="OrthoDB" id="1728974at2759"/>
<accession>A0A8J2NZR7</accession>
<dbReference type="Proteomes" id="UP000708208">
    <property type="component" value="Unassembled WGS sequence"/>
</dbReference>
<feature type="region of interest" description="Disordered" evidence="1">
    <location>
        <begin position="75"/>
        <end position="102"/>
    </location>
</feature>
<proteinExistence type="predicted"/>
<dbReference type="EMBL" id="CAJVCH010121656">
    <property type="protein sequence ID" value="CAG7725418.1"/>
    <property type="molecule type" value="Genomic_DNA"/>
</dbReference>
<name>A0A8J2NZR7_9HEXA</name>
<organism evidence="2 3">
    <name type="scientific">Allacma fusca</name>
    <dbReference type="NCBI Taxonomy" id="39272"/>
    <lineage>
        <taxon>Eukaryota</taxon>
        <taxon>Metazoa</taxon>
        <taxon>Ecdysozoa</taxon>
        <taxon>Arthropoda</taxon>
        <taxon>Hexapoda</taxon>
        <taxon>Collembola</taxon>
        <taxon>Symphypleona</taxon>
        <taxon>Sminthuridae</taxon>
        <taxon>Allacma</taxon>
    </lineage>
</organism>
<reference evidence="2" key="1">
    <citation type="submission" date="2021-06" db="EMBL/GenBank/DDBJ databases">
        <authorList>
            <person name="Hodson N. C."/>
            <person name="Mongue J. A."/>
            <person name="Jaron S. K."/>
        </authorList>
    </citation>
    <scope>NUCLEOTIDE SEQUENCE</scope>
</reference>
<evidence type="ECO:0000256" key="1">
    <source>
        <dbReference type="SAM" id="MobiDB-lite"/>
    </source>
</evidence>
<keyword evidence="3" id="KW-1185">Reference proteome</keyword>
<sequence length="102" mass="11615">MPIILHEDYKPRTREMIDKYVSAEIPGKETNPCLSDIVVKHMIHGPCGNLNTHSPCTDAGKCNKQFPKCFRNETNENENGYPAYRRREGDSVVIKGKPVDNR</sequence>
<evidence type="ECO:0000313" key="2">
    <source>
        <dbReference type="EMBL" id="CAG7725418.1"/>
    </source>
</evidence>
<evidence type="ECO:0000313" key="3">
    <source>
        <dbReference type="Proteomes" id="UP000708208"/>
    </source>
</evidence>
<protein>
    <submittedName>
        <fullName evidence="2">Uncharacterized protein</fullName>
    </submittedName>
</protein>
<comment type="caution">
    <text evidence="2">The sequence shown here is derived from an EMBL/GenBank/DDBJ whole genome shotgun (WGS) entry which is preliminary data.</text>
</comment>